<feature type="compositionally biased region" description="Basic residues" evidence="1">
    <location>
        <begin position="150"/>
        <end position="167"/>
    </location>
</feature>
<keyword evidence="3" id="KW-1185">Reference proteome</keyword>
<feature type="region of interest" description="Disordered" evidence="1">
    <location>
        <begin position="143"/>
        <end position="173"/>
    </location>
</feature>
<gene>
    <name evidence="2" type="ORF">PEVE_00011418</name>
</gene>
<organism evidence="2 3">
    <name type="scientific">Porites evermanni</name>
    <dbReference type="NCBI Taxonomy" id="104178"/>
    <lineage>
        <taxon>Eukaryota</taxon>
        <taxon>Metazoa</taxon>
        <taxon>Cnidaria</taxon>
        <taxon>Anthozoa</taxon>
        <taxon>Hexacorallia</taxon>
        <taxon>Scleractinia</taxon>
        <taxon>Fungiina</taxon>
        <taxon>Poritidae</taxon>
        <taxon>Porites</taxon>
    </lineage>
</organism>
<name>A0ABN8RIV5_9CNID</name>
<sequence length="173" mass="19990">MRTNGESDQSFKNRFTAERSRQFDLLQSKEAADQNAEGCSKRACEFLKPGYQLKPSDGRRLNSSIKEHQSMLGKLKSVVKALKEHDSTLFQSNGLILKQGEEFAHDFNLKQIKCVEAKVQKVTQDTETLEESKDSFRSIIKGLHRDRISKGRRKKENRRKSNARKTKRFENNV</sequence>
<evidence type="ECO:0000313" key="2">
    <source>
        <dbReference type="EMBL" id="CAH3177750.1"/>
    </source>
</evidence>
<protein>
    <submittedName>
        <fullName evidence="2">Uncharacterized protein</fullName>
    </submittedName>
</protein>
<comment type="caution">
    <text evidence="2">The sequence shown here is derived from an EMBL/GenBank/DDBJ whole genome shotgun (WGS) entry which is preliminary data.</text>
</comment>
<evidence type="ECO:0000256" key="1">
    <source>
        <dbReference type="SAM" id="MobiDB-lite"/>
    </source>
</evidence>
<reference evidence="2 3" key="1">
    <citation type="submission" date="2022-05" db="EMBL/GenBank/DDBJ databases">
        <authorList>
            <consortium name="Genoscope - CEA"/>
            <person name="William W."/>
        </authorList>
    </citation>
    <scope>NUCLEOTIDE SEQUENCE [LARGE SCALE GENOMIC DNA]</scope>
</reference>
<proteinExistence type="predicted"/>
<accession>A0ABN8RIV5</accession>
<evidence type="ECO:0000313" key="3">
    <source>
        <dbReference type="Proteomes" id="UP001159427"/>
    </source>
</evidence>
<dbReference type="Proteomes" id="UP001159427">
    <property type="component" value="Unassembled WGS sequence"/>
</dbReference>
<dbReference type="EMBL" id="CALNXI010001821">
    <property type="protein sequence ID" value="CAH3177750.1"/>
    <property type="molecule type" value="Genomic_DNA"/>
</dbReference>